<comment type="caution">
    <text evidence="3">The sequence shown here is derived from an EMBL/GenBank/DDBJ whole genome shotgun (WGS) entry which is preliminary data.</text>
</comment>
<keyword evidence="2" id="KW-0812">Transmembrane</keyword>
<name>A0A066X9J7_COLSU</name>
<feature type="region of interest" description="Disordered" evidence="1">
    <location>
        <begin position="211"/>
        <end position="275"/>
    </location>
</feature>
<dbReference type="Proteomes" id="UP000027238">
    <property type="component" value="Unassembled WGS sequence"/>
</dbReference>
<sequence length="275" mass="30685">MQGITWKHAFLGLILMESLGLALVLPSGAMVKRSNDVSAKTRRESLSLDKTLHIRDDHDDDDDDDDDDDYGYYWRRQQPPRPDNGNSEQNHDIRQSVEYTQANSPSSDGPPPPPQGPDGGKSKYKTMAIFFESSRLILIHQMGLDGGHNRIPLLLVRTVVMMVLEGEPNTQIPHHGRIMVAIDLNRDREIKIPRHHLGQIMVIVDFTLLDGPAPPPQDPNAPRPPRWRDNDLHSVWQQKQAPPKAPGDQPGGPNPGSGPDQPGSNPKPPRDVNRD</sequence>
<gene>
    <name evidence="3" type="ORF">CSUB01_04888</name>
</gene>
<feature type="compositionally biased region" description="Acidic residues" evidence="1">
    <location>
        <begin position="58"/>
        <end position="70"/>
    </location>
</feature>
<protein>
    <submittedName>
        <fullName evidence="3">Uncharacterized protein</fullName>
    </submittedName>
</protein>
<evidence type="ECO:0000256" key="2">
    <source>
        <dbReference type="SAM" id="Phobius"/>
    </source>
</evidence>
<accession>A0A066X9J7</accession>
<evidence type="ECO:0000313" key="4">
    <source>
        <dbReference type="Proteomes" id="UP000027238"/>
    </source>
</evidence>
<feature type="transmembrane region" description="Helical" evidence="2">
    <location>
        <begin position="6"/>
        <end position="25"/>
    </location>
</feature>
<keyword evidence="2" id="KW-1133">Transmembrane helix</keyword>
<evidence type="ECO:0000313" key="3">
    <source>
        <dbReference type="EMBL" id="KDN62421.1"/>
    </source>
</evidence>
<evidence type="ECO:0000256" key="1">
    <source>
        <dbReference type="SAM" id="MobiDB-lite"/>
    </source>
</evidence>
<keyword evidence="4" id="KW-1185">Reference proteome</keyword>
<organism evidence="3 4">
    <name type="scientific">Colletotrichum sublineola</name>
    <name type="common">Sorghum anthracnose fungus</name>
    <dbReference type="NCBI Taxonomy" id="1173701"/>
    <lineage>
        <taxon>Eukaryota</taxon>
        <taxon>Fungi</taxon>
        <taxon>Dikarya</taxon>
        <taxon>Ascomycota</taxon>
        <taxon>Pezizomycotina</taxon>
        <taxon>Sordariomycetes</taxon>
        <taxon>Hypocreomycetidae</taxon>
        <taxon>Glomerellales</taxon>
        <taxon>Glomerellaceae</taxon>
        <taxon>Colletotrichum</taxon>
        <taxon>Colletotrichum graminicola species complex</taxon>
    </lineage>
</organism>
<keyword evidence="2" id="KW-0472">Membrane</keyword>
<feature type="region of interest" description="Disordered" evidence="1">
    <location>
        <begin position="54"/>
        <end position="123"/>
    </location>
</feature>
<proteinExistence type="predicted"/>
<dbReference type="AlphaFoldDB" id="A0A066X9J7"/>
<dbReference type="HOGENOM" id="CLU_1011994_0_0_1"/>
<dbReference type="EMBL" id="JMSE01001326">
    <property type="protein sequence ID" value="KDN62421.1"/>
    <property type="molecule type" value="Genomic_DNA"/>
</dbReference>
<feature type="compositionally biased region" description="Pro residues" evidence="1">
    <location>
        <begin position="212"/>
        <end position="224"/>
    </location>
</feature>
<reference evidence="4" key="1">
    <citation type="journal article" date="2014" name="Genome Announc.">
        <title>Draft genome sequence of Colletotrichum sublineola, a destructive pathogen of cultivated sorghum.</title>
        <authorList>
            <person name="Baroncelli R."/>
            <person name="Sanz-Martin J.M."/>
            <person name="Rech G.E."/>
            <person name="Sukno S.A."/>
            <person name="Thon M.R."/>
        </authorList>
    </citation>
    <scope>NUCLEOTIDE SEQUENCE [LARGE SCALE GENOMIC DNA]</scope>
    <source>
        <strain evidence="4">TX430BB</strain>
    </source>
</reference>